<keyword evidence="3" id="KW-1185">Reference proteome</keyword>
<sequence length="217" mass="22965">MGGGAKTSPGISNPRLLDEATSLLSDDNMKLASFFVDDDASQGPQHMADPAMGAASNNICPPVPVNDMSVGMASLNPTTAASNRRGSDDMMPQLTEWNEQDLIWHPQSSFLEDGTAMHSLPPNSAANKKINEAEPAAILSENRPGSQDPFQGAGESTEGHHSVAPSKNVNSDVEYAVTCQRGKLKTLLSHLMDAAMSEGAMLVAEEHPVTVTLKLKV</sequence>
<protein>
    <submittedName>
        <fullName evidence="2">Uncharacterized protein</fullName>
    </submittedName>
</protein>
<reference evidence="2" key="1">
    <citation type="journal article" date="2021" name="Nat. Commun.">
        <title>Genetic determinants of endophytism in the Arabidopsis root mycobiome.</title>
        <authorList>
            <person name="Mesny F."/>
            <person name="Miyauchi S."/>
            <person name="Thiergart T."/>
            <person name="Pickel B."/>
            <person name="Atanasova L."/>
            <person name="Karlsson M."/>
            <person name="Huettel B."/>
            <person name="Barry K.W."/>
            <person name="Haridas S."/>
            <person name="Chen C."/>
            <person name="Bauer D."/>
            <person name="Andreopoulos W."/>
            <person name="Pangilinan J."/>
            <person name="LaButti K."/>
            <person name="Riley R."/>
            <person name="Lipzen A."/>
            <person name="Clum A."/>
            <person name="Drula E."/>
            <person name="Henrissat B."/>
            <person name="Kohler A."/>
            <person name="Grigoriev I.V."/>
            <person name="Martin F.M."/>
            <person name="Hacquard S."/>
        </authorList>
    </citation>
    <scope>NUCLEOTIDE SEQUENCE</scope>
    <source>
        <strain evidence="2">MPI-SDFR-AT-0073</strain>
    </source>
</reference>
<dbReference type="GeneID" id="70132294"/>
<evidence type="ECO:0000313" key="3">
    <source>
        <dbReference type="Proteomes" id="UP000758603"/>
    </source>
</evidence>
<feature type="region of interest" description="Disordered" evidence="1">
    <location>
        <begin position="138"/>
        <end position="168"/>
    </location>
</feature>
<gene>
    <name evidence="2" type="ORF">BKA67DRAFT_574066</name>
</gene>
<accession>A0A9P8ZVC3</accession>
<evidence type="ECO:0000313" key="2">
    <source>
        <dbReference type="EMBL" id="KAH6652469.1"/>
    </source>
</evidence>
<name>A0A9P8ZVC3_9PEZI</name>
<dbReference type="Proteomes" id="UP000758603">
    <property type="component" value="Unassembled WGS sequence"/>
</dbReference>
<evidence type="ECO:0000256" key="1">
    <source>
        <dbReference type="SAM" id="MobiDB-lite"/>
    </source>
</evidence>
<dbReference type="OrthoDB" id="2143914at2759"/>
<dbReference type="EMBL" id="JAGPXC010000006">
    <property type="protein sequence ID" value="KAH6652469.1"/>
    <property type="molecule type" value="Genomic_DNA"/>
</dbReference>
<dbReference type="AlphaFoldDB" id="A0A9P8ZVC3"/>
<dbReference type="RefSeq" id="XP_045956747.1">
    <property type="nucleotide sequence ID" value="XM_046103402.1"/>
</dbReference>
<organism evidence="2 3">
    <name type="scientific">Truncatella angustata</name>
    <dbReference type="NCBI Taxonomy" id="152316"/>
    <lineage>
        <taxon>Eukaryota</taxon>
        <taxon>Fungi</taxon>
        <taxon>Dikarya</taxon>
        <taxon>Ascomycota</taxon>
        <taxon>Pezizomycotina</taxon>
        <taxon>Sordariomycetes</taxon>
        <taxon>Xylariomycetidae</taxon>
        <taxon>Amphisphaeriales</taxon>
        <taxon>Sporocadaceae</taxon>
        <taxon>Truncatella</taxon>
    </lineage>
</organism>
<comment type="caution">
    <text evidence="2">The sequence shown here is derived from an EMBL/GenBank/DDBJ whole genome shotgun (WGS) entry which is preliminary data.</text>
</comment>
<proteinExistence type="predicted"/>